<proteinExistence type="inferred from homology"/>
<evidence type="ECO:0000256" key="5">
    <source>
        <dbReference type="PROSITE-ProRule" id="PRU01240"/>
    </source>
</evidence>
<dbReference type="InterPro" id="IPR023828">
    <property type="entry name" value="Peptidase_S8_Ser-AS"/>
</dbReference>
<sequence length="541" mass="59401">MKKLLLLFFIFSIGTASKAQTNPDERRLIVQFKADRVPQNAETAFQSSELATISQTIGLTRSKVIGNRQLNNTYLLKYDNTQLGRTQVMELLSDTDLFLFVEPDHKMSGTGVAATTPNDPLFYNRQWGLFNDGTFPLSPSTSDADIDMDEAWDLSTGDPDLIMAVMDSGLRYNHPELADRVWQNPNETSDGTDSDNNGYVDDLIGYDFAYEDNDPVDDHGHGTNVTSIMGMTGNNGLGYAGVNWNSQIMICKVLDEDNSGFYSWMIDGIFYVVDNGADVINMSIGGNSPSSALEQAIDYCYANNVPIAVSTGNQNSVIQYPARYANSIAVGSTDPDDGRTAPFFWDSNSGSNFGPQIDLVAPGNYIYGLSHTSNTNYNTYWGGTSQASPHVAGVISLMLSIRPELTVDQINLILQATSEDQVGDSGDTPGFDNFYGHGRLNARDALEMASTLGLEDNQQPTIRIGPNPMKIGDRLTINGLPHRDYGFRLFNTLGSEINLQIPAWSGQKAFVEMNGISTGFYLMQIIDQRSGSKLIRKLIIQ</sequence>
<protein>
    <recommendedName>
        <fullName evidence="7">Peptidase S8/S53 domain-containing protein</fullName>
    </recommendedName>
</protein>
<accession>A0A2S7KMS9</accession>
<feature type="signal peptide" evidence="6">
    <location>
        <begin position="1"/>
        <end position="19"/>
    </location>
</feature>
<dbReference type="RefSeq" id="WP_104811832.1">
    <property type="nucleotide sequence ID" value="NZ_MQUB01000001.1"/>
</dbReference>
<keyword evidence="4 5" id="KW-0720">Serine protease</keyword>
<dbReference type="InterPro" id="IPR034204">
    <property type="entry name" value="PfSUB1-like_cat_dom"/>
</dbReference>
<organism evidence="8 9">
    <name type="scientific">Aureitalea marina</name>
    <dbReference type="NCBI Taxonomy" id="930804"/>
    <lineage>
        <taxon>Bacteria</taxon>
        <taxon>Pseudomonadati</taxon>
        <taxon>Bacteroidota</taxon>
        <taxon>Flavobacteriia</taxon>
        <taxon>Flavobacteriales</taxon>
        <taxon>Flavobacteriaceae</taxon>
        <taxon>Aureitalea</taxon>
    </lineage>
</organism>
<dbReference type="InterPro" id="IPR015500">
    <property type="entry name" value="Peptidase_S8_subtilisin-rel"/>
</dbReference>
<keyword evidence="2 5" id="KW-0645">Protease</keyword>
<dbReference type="AlphaFoldDB" id="A0A2S7KMS9"/>
<dbReference type="PANTHER" id="PTHR43806:SF11">
    <property type="entry name" value="CEREVISIN-RELATED"/>
    <property type="match status" value="1"/>
</dbReference>
<dbReference type="PROSITE" id="PS00137">
    <property type="entry name" value="SUBTILASE_HIS"/>
    <property type="match status" value="1"/>
</dbReference>
<evidence type="ECO:0000256" key="4">
    <source>
        <dbReference type="ARBA" id="ARBA00022825"/>
    </source>
</evidence>
<feature type="active site" description="Charge relay system" evidence="5">
    <location>
        <position position="385"/>
    </location>
</feature>
<evidence type="ECO:0000313" key="9">
    <source>
        <dbReference type="Proteomes" id="UP000239800"/>
    </source>
</evidence>
<reference evidence="8 9" key="1">
    <citation type="submission" date="2016-11" db="EMBL/GenBank/DDBJ databases">
        <title>Trade-off between light-utilization and light-protection in marine flavobacteria.</title>
        <authorList>
            <person name="Kumagai Y."/>
        </authorList>
    </citation>
    <scope>NUCLEOTIDE SEQUENCE [LARGE SCALE GENOMIC DNA]</scope>
    <source>
        <strain evidence="8 9">NBRC 107741</strain>
    </source>
</reference>
<comment type="similarity">
    <text evidence="1 5">Belongs to the peptidase S8 family.</text>
</comment>
<keyword evidence="3 5" id="KW-0378">Hydrolase</keyword>
<dbReference type="PROSITE" id="PS51892">
    <property type="entry name" value="SUBTILASE"/>
    <property type="match status" value="1"/>
</dbReference>
<feature type="active site" description="Charge relay system" evidence="5">
    <location>
        <position position="167"/>
    </location>
</feature>
<evidence type="ECO:0000256" key="1">
    <source>
        <dbReference type="ARBA" id="ARBA00011073"/>
    </source>
</evidence>
<dbReference type="OrthoDB" id="9798386at2"/>
<name>A0A2S7KMS9_9FLAO</name>
<comment type="caution">
    <text evidence="8">The sequence shown here is derived from an EMBL/GenBank/DDBJ whole genome shotgun (WGS) entry which is preliminary data.</text>
</comment>
<dbReference type="PANTHER" id="PTHR43806">
    <property type="entry name" value="PEPTIDASE S8"/>
    <property type="match status" value="1"/>
</dbReference>
<dbReference type="InterPro" id="IPR022398">
    <property type="entry name" value="Peptidase_S8_His-AS"/>
</dbReference>
<dbReference type="SUPFAM" id="SSF52743">
    <property type="entry name" value="Subtilisin-like"/>
    <property type="match status" value="1"/>
</dbReference>
<evidence type="ECO:0000313" key="8">
    <source>
        <dbReference type="EMBL" id="PQB03911.1"/>
    </source>
</evidence>
<feature type="domain" description="Peptidase S8/S53" evidence="7">
    <location>
        <begin position="161"/>
        <end position="438"/>
    </location>
</feature>
<dbReference type="EMBL" id="MQUB01000001">
    <property type="protein sequence ID" value="PQB03911.1"/>
    <property type="molecule type" value="Genomic_DNA"/>
</dbReference>
<dbReference type="PROSITE" id="PS00138">
    <property type="entry name" value="SUBTILASE_SER"/>
    <property type="match status" value="1"/>
</dbReference>
<dbReference type="InterPro" id="IPR050131">
    <property type="entry name" value="Peptidase_S8_subtilisin-like"/>
</dbReference>
<feature type="active site" description="Charge relay system" evidence="5">
    <location>
        <position position="221"/>
    </location>
</feature>
<gene>
    <name evidence="8" type="ORF">BST85_02555</name>
</gene>
<dbReference type="GO" id="GO:0006508">
    <property type="term" value="P:proteolysis"/>
    <property type="evidence" value="ECO:0007669"/>
    <property type="project" value="UniProtKB-KW"/>
</dbReference>
<evidence type="ECO:0000256" key="3">
    <source>
        <dbReference type="ARBA" id="ARBA00022801"/>
    </source>
</evidence>
<evidence type="ECO:0000256" key="2">
    <source>
        <dbReference type="ARBA" id="ARBA00022670"/>
    </source>
</evidence>
<dbReference type="PRINTS" id="PR00723">
    <property type="entry name" value="SUBTILISIN"/>
</dbReference>
<dbReference type="CDD" id="cd07473">
    <property type="entry name" value="Peptidases_S8_Subtilisin_like"/>
    <property type="match status" value="1"/>
</dbReference>
<dbReference type="InterPro" id="IPR000209">
    <property type="entry name" value="Peptidase_S8/S53_dom"/>
</dbReference>
<dbReference type="Pfam" id="PF00082">
    <property type="entry name" value="Peptidase_S8"/>
    <property type="match status" value="1"/>
</dbReference>
<keyword evidence="6" id="KW-0732">Signal</keyword>
<dbReference type="Proteomes" id="UP000239800">
    <property type="component" value="Unassembled WGS sequence"/>
</dbReference>
<dbReference type="Gene3D" id="3.40.50.200">
    <property type="entry name" value="Peptidase S8/S53 domain"/>
    <property type="match status" value="1"/>
</dbReference>
<keyword evidence="9" id="KW-1185">Reference proteome</keyword>
<dbReference type="GO" id="GO:0004252">
    <property type="term" value="F:serine-type endopeptidase activity"/>
    <property type="evidence" value="ECO:0007669"/>
    <property type="project" value="UniProtKB-UniRule"/>
</dbReference>
<dbReference type="InterPro" id="IPR036852">
    <property type="entry name" value="Peptidase_S8/S53_dom_sf"/>
</dbReference>
<evidence type="ECO:0000259" key="7">
    <source>
        <dbReference type="Pfam" id="PF00082"/>
    </source>
</evidence>
<evidence type="ECO:0000256" key="6">
    <source>
        <dbReference type="SAM" id="SignalP"/>
    </source>
</evidence>
<feature type="chain" id="PRO_5015422767" description="Peptidase S8/S53 domain-containing protein" evidence="6">
    <location>
        <begin position="20"/>
        <end position="541"/>
    </location>
</feature>